<reference evidence="3" key="1">
    <citation type="submission" date="2020-11" db="EMBL/GenBank/DDBJ databases">
        <authorList>
            <consortium name="DOE Joint Genome Institute"/>
            <person name="Ahrendt S."/>
            <person name="Riley R."/>
            <person name="Andreopoulos W."/>
            <person name="Labutti K."/>
            <person name="Pangilinan J."/>
            <person name="Ruiz-Duenas F.J."/>
            <person name="Barrasa J.M."/>
            <person name="Sanchez-Garcia M."/>
            <person name="Camarero S."/>
            <person name="Miyauchi S."/>
            <person name="Serrano A."/>
            <person name="Linde D."/>
            <person name="Babiker R."/>
            <person name="Drula E."/>
            <person name="Ayuso-Fernandez I."/>
            <person name="Pacheco R."/>
            <person name="Padilla G."/>
            <person name="Ferreira P."/>
            <person name="Barriuso J."/>
            <person name="Kellner H."/>
            <person name="Castanera R."/>
            <person name="Alfaro M."/>
            <person name="Ramirez L."/>
            <person name="Pisabarro A.G."/>
            <person name="Kuo A."/>
            <person name="Tritt A."/>
            <person name="Lipzen A."/>
            <person name="He G."/>
            <person name="Yan M."/>
            <person name="Ng V."/>
            <person name="Cullen D."/>
            <person name="Martin F."/>
            <person name="Rosso M.-N."/>
            <person name="Henrissat B."/>
            <person name="Hibbett D."/>
            <person name="Martinez A.T."/>
            <person name="Grigoriev I.V."/>
        </authorList>
    </citation>
    <scope>NUCLEOTIDE SEQUENCE</scope>
    <source>
        <strain evidence="3">AH 40177</strain>
    </source>
</reference>
<protein>
    <recommendedName>
        <fullName evidence="1">ATP-dependent DNA helicase</fullName>
        <ecNumber evidence="1">5.6.2.3</ecNumber>
    </recommendedName>
</protein>
<comment type="catalytic activity">
    <reaction evidence="1">
        <text>ATP + H2O = ADP + phosphate + H(+)</text>
        <dbReference type="Rhea" id="RHEA:13065"/>
        <dbReference type="ChEBI" id="CHEBI:15377"/>
        <dbReference type="ChEBI" id="CHEBI:15378"/>
        <dbReference type="ChEBI" id="CHEBI:30616"/>
        <dbReference type="ChEBI" id="CHEBI:43474"/>
        <dbReference type="ChEBI" id="CHEBI:456216"/>
        <dbReference type="EC" id="5.6.2.3"/>
    </reaction>
</comment>
<keyword evidence="1" id="KW-0378">Hydrolase</keyword>
<dbReference type="SUPFAM" id="SSF52540">
    <property type="entry name" value="P-loop containing nucleoside triphosphate hydrolases"/>
    <property type="match status" value="1"/>
</dbReference>
<keyword evidence="4" id="KW-1185">Reference proteome</keyword>
<dbReference type="PANTHER" id="PTHR47642:SF5">
    <property type="entry name" value="ATP-DEPENDENT DNA HELICASE"/>
    <property type="match status" value="1"/>
</dbReference>
<dbReference type="InterPro" id="IPR051055">
    <property type="entry name" value="PIF1_helicase"/>
</dbReference>
<keyword evidence="1" id="KW-0233">DNA recombination</keyword>
<dbReference type="InterPro" id="IPR027417">
    <property type="entry name" value="P-loop_NTPase"/>
</dbReference>
<sequence>SFNPEQERAFRIIANHSMNDNEPLRMYLGGAGGTGKSHIITALKSFFDSCDQSRRFRLTSYTGVAASNIHGMTLHSALCLGNLNNMKLNSKSHQDLILMWEGVDYLFIDEVSMLGCSFLCNISKAL</sequence>
<dbReference type="PANTHER" id="PTHR47642">
    <property type="entry name" value="ATP-DEPENDENT DNA HELICASE"/>
    <property type="match status" value="1"/>
</dbReference>
<name>A0A9P5PEN2_9AGAR</name>
<keyword evidence="1" id="KW-0067">ATP-binding</keyword>
<evidence type="ECO:0000313" key="3">
    <source>
        <dbReference type="EMBL" id="KAF9063876.1"/>
    </source>
</evidence>
<comment type="caution">
    <text evidence="3">The sequence shown here is derived from an EMBL/GenBank/DDBJ whole genome shotgun (WGS) entry which is preliminary data.</text>
</comment>
<feature type="non-terminal residue" evidence="3">
    <location>
        <position position="126"/>
    </location>
</feature>
<gene>
    <name evidence="3" type="ORF">BDP27DRAFT_1140849</name>
</gene>
<keyword evidence="1" id="KW-0347">Helicase</keyword>
<comment type="cofactor">
    <cofactor evidence="1">
        <name>Mg(2+)</name>
        <dbReference type="ChEBI" id="CHEBI:18420"/>
    </cofactor>
</comment>
<evidence type="ECO:0000256" key="1">
    <source>
        <dbReference type="RuleBase" id="RU363044"/>
    </source>
</evidence>
<dbReference type="Gene3D" id="3.40.50.300">
    <property type="entry name" value="P-loop containing nucleotide triphosphate hydrolases"/>
    <property type="match status" value="1"/>
</dbReference>
<dbReference type="GO" id="GO:0043139">
    <property type="term" value="F:5'-3' DNA helicase activity"/>
    <property type="evidence" value="ECO:0007669"/>
    <property type="project" value="UniProtKB-EC"/>
</dbReference>
<comment type="similarity">
    <text evidence="1">Belongs to the helicase family.</text>
</comment>
<dbReference type="OrthoDB" id="432234at2759"/>
<dbReference type="Proteomes" id="UP000772434">
    <property type="component" value="Unassembled WGS sequence"/>
</dbReference>
<dbReference type="GO" id="GO:0016787">
    <property type="term" value="F:hydrolase activity"/>
    <property type="evidence" value="ECO:0007669"/>
    <property type="project" value="UniProtKB-KW"/>
</dbReference>
<dbReference type="InterPro" id="IPR010285">
    <property type="entry name" value="DNA_helicase_pif1-like_DEAD"/>
</dbReference>
<accession>A0A9P5PEN2</accession>
<keyword evidence="1" id="KW-0234">DNA repair</keyword>
<dbReference type="AlphaFoldDB" id="A0A9P5PEN2"/>
<feature type="non-terminal residue" evidence="3">
    <location>
        <position position="1"/>
    </location>
</feature>
<dbReference type="Pfam" id="PF05970">
    <property type="entry name" value="PIF1"/>
    <property type="match status" value="1"/>
</dbReference>
<proteinExistence type="inferred from homology"/>
<keyword evidence="1" id="KW-0227">DNA damage</keyword>
<evidence type="ECO:0000313" key="4">
    <source>
        <dbReference type="Proteomes" id="UP000772434"/>
    </source>
</evidence>
<dbReference type="GO" id="GO:0006310">
    <property type="term" value="P:DNA recombination"/>
    <property type="evidence" value="ECO:0007669"/>
    <property type="project" value="UniProtKB-KW"/>
</dbReference>
<dbReference type="GO" id="GO:0006281">
    <property type="term" value="P:DNA repair"/>
    <property type="evidence" value="ECO:0007669"/>
    <property type="project" value="UniProtKB-KW"/>
</dbReference>
<keyword evidence="1" id="KW-0547">Nucleotide-binding</keyword>
<dbReference type="EMBL" id="JADNRY010000136">
    <property type="protein sequence ID" value="KAF9063876.1"/>
    <property type="molecule type" value="Genomic_DNA"/>
</dbReference>
<dbReference type="EC" id="5.6.2.3" evidence="1"/>
<dbReference type="GO" id="GO:0005524">
    <property type="term" value="F:ATP binding"/>
    <property type="evidence" value="ECO:0007669"/>
    <property type="project" value="UniProtKB-KW"/>
</dbReference>
<dbReference type="GO" id="GO:0000723">
    <property type="term" value="P:telomere maintenance"/>
    <property type="evidence" value="ECO:0007669"/>
    <property type="project" value="InterPro"/>
</dbReference>
<feature type="domain" description="DNA helicase Pif1-like DEAD-box helicase" evidence="2">
    <location>
        <begin position="2"/>
        <end position="115"/>
    </location>
</feature>
<evidence type="ECO:0000259" key="2">
    <source>
        <dbReference type="Pfam" id="PF05970"/>
    </source>
</evidence>
<organism evidence="3 4">
    <name type="scientific">Rhodocollybia butyracea</name>
    <dbReference type="NCBI Taxonomy" id="206335"/>
    <lineage>
        <taxon>Eukaryota</taxon>
        <taxon>Fungi</taxon>
        <taxon>Dikarya</taxon>
        <taxon>Basidiomycota</taxon>
        <taxon>Agaricomycotina</taxon>
        <taxon>Agaricomycetes</taxon>
        <taxon>Agaricomycetidae</taxon>
        <taxon>Agaricales</taxon>
        <taxon>Marasmiineae</taxon>
        <taxon>Omphalotaceae</taxon>
        <taxon>Rhodocollybia</taxon>
    </lineage>
</organism>